<dbReference type="SUPFAM" id="SSF48371">
    <property type="entry name" value="ARM repeat"/>
    <property type="match status" value="1"/>
</dbReference>
<dbReference type="InterPro" id="IPR032675">
    <property type="entry name" value="LRR_dom_sf"/>
</dbReference>
<evidence type="ECO:0000256" key="2">
    <source>
        <dbReference type="PROSITE-ProRule" id="PRU00259"/>
    </source>
</evidence>
<evidence type="ECO:0000313" key="4">
    <source>
        <dbReference type="Proteomes" id="UP000436088"/>
    </source>
</evidence>
<dbReference type="EMBL" id="VEPZ02001604">
    <property type="protein sequence ID" value="KAE8665913.1"/>
    <property type="molecule type" value="Genomic_DNA"/>
</dbReference>
<gene>
    <name evidence="3" type="ORF">F3Y22_tig00112523pilonHSYRG00121</name>
</gene>
<feature type="repeat" description="ARM" evidence="2">
    <location>
        <begin position="255"/>
        <end position="300"/>
    </location>
</feature>
<evidence type="ECO:0000256" key="1">
    <source>
        <dbReference type="ARBA" id="ARBA00022737"/>
    </source>
</evidence>
<dbReference type="Pfam" id="PF00514">
    <property type="entry name" value="Arm"/>
    <property type="match status" value="2"/>
</dbReference>
<dbReference type="SUPFAM" id="SSF52047">
    <property type="entry name" value="RNI-like"/>
    <property type="match status" value="1"/>
</dbReference>
<reference evidence="3" key="1">
    <citation type="submission" date="2019-09" db="EMBL/GenBank/DDBJ databases">
        <title>Draft genome information of white flower Hibiscus syriacus.</title>
        <authorList>
            <person name="Kim Y.-M."/>
        </authorList>
    </citation>
    <scope>NUCLEOTIDE SEQUENCE [LARGE SCALE GENOMIC DNA]</scope>
    <source>
        <strain evidence="3">YM2019G1</strain>
    </source>
</reference>
<dbReference type="InterPro" id="IPR016024">
    <property type="entry name" value="ARM-type_fold"/>
</dbReference>
<comment type="caution">
    <text evidence="3">The sequence shown here is derived from an EMBL/GenBank/DDBJ whole genome shotgun (WGS) entry which is preliminary data.</text>
</comment>
<protein>
    <submittedName>
        <fullName evidence="3">Protein ARABIDILLO 2</fullName>
    </submittedName>
</protein>
<keyword evidence="1" id="KW-0677">Repeat</keyword>
<dbReference type="Gene3D" id="3.80.10.10">
    <property type="entry name" value="Ribonuclease Inhibitor"/>
    <property type="match status" value="1"/>
</dbReference>
<evidence type="ECO:0000313" key="3">
    <source>
        <dbReference type="EMBL" id="KAE8665913.1"/>
    </source>
</evidence>
<proteinExistence type="predicted"/>
<name>A0A6A2WW09_HIBSY</name>
<accession>A0A6A2WW09</accession>
<dbReference type="PANTHER" id="PTHR46976">
    <property type="entry name" value="PROTEIN ARABIDILLO 1"/>
    <property type="match status" value="1"/>
</dbReference>
<dbReference type="InterPro" id="IPR000225">
    <property type="entry name" value="Armadillo"/>
</dbReference>
<dbReference type="PANTHER" id="PTHR46976:SF2">
    <property type="entry name" value="F-BOX DOMAIN-CONTAINING PROTEIN"/>
    <property type="match status" value="1"/>
</dbReference>
<dbReference type="SMART" id="SM00185">
    <property type="entry name" value="ARM"/>
    <property type="match status" value="6"/>
</dbReference>
<feature type="repeat" description="ARM" evidence="2">
    <location>
        <begin position="345"/>
        <end position="387"/>
    </location>
</feature>
<dbReference type="Gene3D" id="1.25.10.10">
    <property type="entry name" value="Leucine-rich Repeat Variant"/>
    <property type="match status" value="2"/>
</dbReference>
<sequence length="744" mass="79675">MGSLDLRSYKFNTAAAVSLSSRCKNLRRLKLRSADSADAIVSLQARELRELSSDLCCDMRCLRASDSAQISSEAIKALAYCCSRLKRLWMSGVREANGDAINALAKHCRQLIDIGFVESNNFDDVAIGNLSSLNFLSVAGTRNLKWGSAAQVWSELPNLVGLDVSRTDSSQEEVQERAATVVATFLVIHNKNATIDCQRTEAILRGDGAIANMSVDSKVAKIVADSGGINVLTSLARSKNRLVGCSSVGAIAESDGVTVLVDLILKRPSGTDLLLQRATGALANLAADEKCSKEMASAVGIHALAMLALTCKFECVKEQAARALSNLAAYGDCDSNSAAIGQEAGALESLVQLTYSQIAGLRQQAATALWNLSFDEKNREVISAVGGIEALVALARSSISASKSLQERVAGALWALLLSGNNRIAIGRQGGIAPLIALACSDVEDIHLLAAGALWNLDFYHDNALRIIQDDGVQPLVHLCCSSNSKMARFMAALALVYTFDEIVDVAVAVEYPPSSPGSSKMKNIDGVGRLALKHVEEFVISSFDPQAFNVDAASTLVPTALAQIAEAIRIPDAGHIRCSGAEIDRYVRVLGGSCSILKSCSAFVLFCRQAHLTLPGGRYTMHHSGLLEKAGAGRVLRYTAEASAGPIQAKIFTKIVLRNLENTMKSQLSSKLRGMMIVHILAPGIRKFKRTWGQHPGNYFHLLQLVPSLSAWNFRSCQVHPLEVKQITAATSCGHIKVAFSFC</sequence>
<feature type="repeat" description="ARM" evidence="2">
    <location>
        <begin position="430"/>
        <end position="472"/>
    </location>
</feature>
<organism evidence="3 4">
    <name type="scientific">Hibiscus syriacus</name>
    <name type="common">Rose of Sharon</name>
    <dbReference type="NCBI Taxonomy" id="106335"/>
    <lineage>
        <taxon>Eukaryota</taxon>
        <taxon>Viridiplantae</taxon>
        <taxon>Streptophyta</taxon>
        <taxon>Embryophyta</taxon>
        <taxon>Tracheophyta</taxon>
        <taxon>Spermatophyta</taxon>
        <taxon>Magnoliopsida</taxon>
        <taxon>eudicotyledons</taxon>
        <taxon>Gunneridae</taxon>
        <taxon>Pentapetalae</taxon>
        <taxon>rosids</taxon>
        <taxon>malvids</taxon>
        <taxon>Malvales</taxon>
        <taxon>Malvaceae</taxon>
        <taxon>Malvoideae</taxon>
        <taxon>Hibiscus</taxon>
    </lineage>
</organism>
<dbReference type="PROSITE" id="PS50176">
    <property type="entry name" value="ARM_REPEAT"/>
    <property type="match status" value="4"/>
</dbReference>
<dbReference type="AlphaFoldDB" id="A0A6A2WW09"/>
<feature type="repeat" description="ARM" evidence="2">
    <location>
        <begin position="386"/>
        <end position="431"/>
    </location>
</feature>
<dbReference type="Proteomes" id="UP000436088">
    <property type="component" value="Unassembled WGS sequence"/>
</dbReference>
<dbReference type="InterPro" id="IPR011989">
    <property type="entry name" value="ARM-like"/>
</dbReference>
<keyword evidence="4" id="KW-1185">Reference proteome</keyword>